<dbReference type="InterPro" id="IPR007603">
    <property type="entry name" value="Choline_transptr-like"/>
</dbReference>
<evidence type="ECO:0000256" key="1">
    <source>
        <dbReference type="ARBA" id="ARBA00004141"/>
    </source>
</evidence>
<organism evidence="7 8">
    <name type="scientific">Aplysia californica</name>
    <name type="common">California sea hare</name>
    <dbReference type="NCBI Taxonomy" id="6500"/>
    <lineage>
        <taxon>Eukaryota</taxon>
        <taxon>Metazoa</taxon>
        <taxon>Spiralia</taxon>
        <taxon>Lophotrochozoa</taxon>
        <taxon>Mollusca</taxon>
        <taxon>Gastropoda</taxon>
        <taxon>Heterobranchia</taxon>
        <taxon>Euthyneura</taxon>
        <taxon>Tectipleura</taxon>
        <taxon>Aplysiida</taxon>
        <taxon>Aplysioidea</taxon>
        <taxon>Aplysiidae</taxon>
        <taxon>Aplysia</taxon>
    </lineage>
</organism>
<dbReference type="GeneID" id="101860593"/>
<proteinExistence type="inferred from homology"/>
<evidence type="ECO:0000256" key="4">
    <source>
        <dbReference type="ARBA" id="ARBA00022989"/>
    </source>
</evidence>
<dbReference type="PANTHER" id="PTHR12385:SF96">
    <property type="entry name" value="CHOLINE TRANSPORTER-LIKE PROTEIN"/>
    <property type="match status" value="1"/>
</dbReference>
<evidence type="ECO:0000313" key="8">
    <source>
        <dbReference type="RefSeq" id="XP_005105171.2"/>
    </source>
</evidence>
<keyword evidence="4 6" id="KW-1133">Transmembrane helix</keyword>
<dbReference type="Proteomes" id="UP000694888">
    <property type="component" value="Unplaced"/>
</dbReference>
<evidence type="ECO:0000256" key="5">
    <source>
        <dbReference type="ARBA" id="ARBA00023136"/>
    </source>
</evidence>
<dbReference type="PANTHER" id="PTHR12385">
    <property type="entry name" value="CHOLINE TRANSPORTER-LIKE (SLC FAMILY 44)"/>
    <property type="match status" value="1"/>
</dbReference>
<evidence type="ECO:0000256" key="3">
    <source>
        <dbReference type="ARBA" id="ARBA00022692"/>
    </source>
</evidence>
<feature type="transmembrane region" description="Helical" evidence="6">
    <location>
        <begin position="562"/>
        <end position="584"/>
    </location>
</feature>
<reference evidence="8" key="1">
    <citation type="submission" date="2025-08" db="UniProtKB">
        <authorList>
            <consortium name="RefSeq"/>
        </authorList>
    </citation>
    <scope>IDENTIFICATION</scope>
</reference>
<feature type="transmembrane region" description="Helical" evidence="6">
    <location>
        <begin position="432"/>
        <end position="455"/>
    </location>
</feature>
<feature type="transmembrane region" description="Helical" evidence="6">
    <location>
        <begin position="333"/>
        <end position="354"/>
    </location>
</feature>
<protein>
    <recommendedName>
        <fullName evidence="6">Choline transporter-like protein</fullName>
    </recommendedName>
</protein>
<name>A0ABM0JZG3_APLCA</name>
<comment type="function">
    <text evidence="6">Choline transporter.</text>
</comment>
<feature type="transmembrane region" description="Helical" evidence="6">
    <location>
        <begin position="37"/>
        <end position="58"/>
    </location>
</feature>
<feature type="transmembrane region" description="Helical" evidence="6">
    <location>
        <begin position="380"/>
        <end position="411"/>
    </location>
</feature>
<dbReference type="RefSeq" id="XP_005105171.2">
    <property type="nucleotide sequence ID" value="XM_005105114.3"/>
</dbReference>
<feature type="transmembrane region" description="Helical" evidence="6">
    <location>
        <begin position="251"/>
        <end position="276"/>
    </location>
</feature>
<feature type="transmembrane region" description="Helical" evidence="6">
    <location>
        <begin position="532"/>
        <end position="550"/>
    </location>
</feature>
<comment type="similarity">
    <text evidence="2 6">Belongs to the CTL (choline transporter-like) family.</text>
</comment>
<evidence type="ECO:0000256" key="6">
    <source>
        <dbReference type="RuleBase" id="RU368066"/>
    </source>
</evidence>
<keyword evidence="7" id="KW-1185">Reference proteome</keyword>
<evidence type="ECO:0000313" key="7">
    <source>
        <dbReference type="Proteomes" id="UP000694888"/>
    </source>
</evidence>
<feature type="transmembrane region" description="Helical" evidence="6">
    <location>
        <begin position="227"/>
        <end position="244"/>
    </location>
</feature>
<sequence>MGCCGGGNNTVVQPVRVGPKPDTKFEGPIKDRKCRDVIALIIFVGFLGVMSYVLYYAINKGNPQLLFYPTDSFGNVCNQDNDPIDGAALSGRDTSGLKKLFYFDESLLTTVSTSTTPTTTSGSVCVKTCPDAVADVTAMQALASTGTKLCRYDVSTASYFDGAADGTDTCPNVPVAKTVSIYNRCVSETAADTLDKVGEALSDILDLIDDNFGQKCGEDLENSWREIVYLTLVALGVSVVLLFLMRFVAPVLVWLVVGLVAVGTLAAIGFCWYSYYKERTDAWLGIAIGVSVVGAIILLILLILRKRIALVVQLFKEAAKVIAWMPQILLQPFITLLILGGVTAGLTYAFLFIVTTRNARVEATGDYVSWSQDEPMKGLVFLYLLGFLWITQFIIGCERLSVSGAVALWFFTRDKKTLHNPLLTSVGRLIRYHLGSVAFGSLIIALVSLVRMILSFIEGRLSGSENLVAKVFLKCLTCCLWCFEKILKFLTAQAYIQIAINGYGFCKAARTAFLVVVSNALRVAAINSVGDFVLFLAKCGTVAIVAVVGIELFRDRADIHYTWLPITMACIVAYFIAGCFFGLFELIIDAVFMCFVEDCDRHDGVELPYFMSKGLMEFVKNANEAKKHAKRRKKEAQEQEQEDD</sequence>
<feature type="transmembrane region" description="Helical" evidence="6">
    <location>
        <begin position="282"/>
        <end position="304"/>
    </location>
</feature>
<evidence type="ECO:0000256" key="2">
    <source>
        <dbReference type="ARBA" id="ARBA00007168"/>
    </source>
</evidence>
<comment type="subcellular location">
    <subcellularLocation>
        <location evidence="6">Cell membrane</location>
        <topology evidence="6">Multi-pass membrane protein</topology>
    </subcellularLocation>
    <subcellularLocation>
        <location evidence="1">Membrane</location>
        <topology evidence="1">Multi-pass membrane protein</topology>
    </subcellularLocation>
</comment>
<gene>
    <name evidence="8" type="primary">LOC101860593</name>
</gene>
<keyword evidence="3 6" id="KW-0812">Transmembrane</keyword>
<keyword evidence="5 6" id="KW-0472">Membrane</keyword>
<accession>A0ABM0JZG3</accession>
<dbReference type="Pfam" id="PF04515">
    <property type="entry name" value="Choline_transpo"/>
    <property type="match status" value="1"/>
</dbReference>